<dbReference type="Proteomes" id="UP001249851">
    <property type="component" value="Unassembled WGS sequence"/>
</dbReference>
<evidence type="ECO:0000256" key="8">
    <source>
        <dbReference type="SAM" id="MobiDB-lite"/>
    </source>
</evidence>
<feature type="region of interest" description="Disordered" evidence="8">
    <location>
        <begin position="413"/>
        <end position="433"/>
    </location>
</feature>
<feature type="compositionally biased region" description="Polar residues" evidence="8">
    <location>
        <begin position="416"/>
        <end position="429"/>
    </location>
</feature>
<dbReference type="PANTHER" id="PTHR13710">
    <property type="entry name" value="DNA HELICASE RECQ FAMILY MEMBER"/>
    <property type="match status" value="1"/>
</dbReference>
<reference evidence="11" key="2">
    <citation type="journal article" date="2023" name="Science">
        <title>Genomic signatures of disease resistance in endangered staghorn corals.</title>
        <authorList>
            <person name="Vollmer S.V."/>
            <person name="Selwyn J.D."/>
            <person name="Despard B.A."/>
            <person name="Roesel C.L."/>
        </authorList>
    </citation>
    <scope>NUCLEOTIDE SEQUENCE</scope>
    <source>
        <strain evidence="11">K2</strain>
    </source>
</reference>
<comment type="similarity">
    <text evidence="1">Belongs to the helicase family. RecQ subfamily.</text>
</comment>
<organism evidence="11 12">
    <name type="scientific">Acropora cervicornis</name>
    <name type="common">Staghorn coral</name>
    <dbReference type="NCBI Taxonomy" id="6130"/>
    <lineage>
        <taxon>Eukaryota</taxon>
        <taxon>Metazoa</taxon>
        <taxon>Cnidaria</taxon>
        <taxon>Anthozoa</taxon>
        <taxon>Hexacorallia</taxon>
        <taxon>Scleractinia</taxon>
        <taxon>Astrocoeniina</taxon>
        <taxon>Acroporidae</taxon>
        <taxon>Acropora</taxon>
    </lineage>
</organism>
<evidence type="ECO:0000259" key="10">
    <source>
        <dbReference type="PROSITE" id="PS51194"/>
    </source>
</evidence>
<comment type="catalytic activity">
    <reaction evidence="4">
        <text>Couples ATP hydrolysis with the unwinding of duplex DNA by translocating in the 3'-5' direction.</text>
        <dbReference type="EC" id="5.6.2.4"/>
    </reaction>
</comment>
<dbReference type="Gene3D" id="3.40.50.300">
    <property type="entry name" value="P-loop containing nucleotide triphosphate hydrolases"/>
    <property type="match status" value="2"/>
</dbReference>
<keyword evidence="11" id="KW-0547">Nucleotide-binding</keyword>
<dbReference type="GO" id="GO:0000724">
    <property type="term" value="P:double-strand break repair via homologous recombination"/>
    <property type="evidence" value="ECO:0007669"/>
    <property type="project" value="TreeGrafter"/>
</dbReference>
<evidence type="ECO:0000256" key="6">
    <source>
        <dbReference type="ARBA" id="ARBA00044566"/>
    </source>
</evidence>
<dbReference type="InterPro" id="IPR014001">
    <property type="entry name" value="Helicase_ATP-bd"/>
</dbReference>
<evidence type="ECO:0000256" key="4">
    <source>
        <dbReference type="ARBA" id="ARBA00034617"/>
    </source>
</evidence>
<dbReference type="InterPro" id="IPR001650">
    <property type="entry name" value="Helicase_C-like"/>
</dbReference>
<keyword evidence="12" id="KW-1185">Reference proteome</keyword>
<evidence type="ECO:0000256" key="3">
    <source>
        <dbReference type="ARBA" id="ARBA00023235"/>
    </source>
</evidence>
<evidence type="ECO:0000256" key="2">
    <source>
        <dbReference type="ARBA" id="ARBA00023125"/>
    </source>
</evidence>
<dbReference type="AlphaFoldDB" id="A0AAD9QJW3"/>
<keyword evidence="7" id="KW-0175">Coiled coil</keyword>
<evidence type="ECO:0000256" key="1">
    <source>
        <dbReference type="ARBA" id="ARBA00005446"/>
    </source>
</evidence>
<dbReference type="EMBL" id="JARQWQ010000028">
    <property type="protein sequence ID" value="KAK2562627.1"/>
    <property type="molecule type" value="Genomic_DNA"/>
</dbReference>
<accession>A0AAD9QJW3</accession>
<evidence type="ECO:0000313" key="11">
    <source>
        <dbReference type="EMBL" id="KAK2562627.1"/>
    </source>
</evidence>
<dbReference type="Pfam" id="PF00271">
    <property type="entry name" value="Helicase_C"/>
    <property type="match status" value="1"/>
</dbReference>
<keyword evidence="11" id="KW-0378">Hydrolase</keyword>
<comment type="caution">
    <text evidence="11">The sequence shown here is derived from an EMBL/GenBank/DDBJ whole genome shotgun (WGS) entry which is preliminary data.</text>
</comment>
<name>A0AAD9QJW3_ACRCE</name>
<feature type="domain" description="Helicase C-terminal" evidence="10">
    <location>
        <begin position="210"/>
        <end position="377"/>
    </location>
</feature>
<dbReference type="PROSITE" id="PS51194">
    <property type="entry name" value="HELICASE_CTER"/>
    <property type="match status" value="1"/>
</dbReference>
<feature type="domain" description="Helicase ATP-binding" evidence="9">
    <location>
        <begin position="9"/>
        <end position="184"/>
    </location>
</feature>
<gene>
    <name evidence="11" type="ORF">P5673_014315</name>
</gene>
<sequence>MDDSSLSVVRRVCKEKVDNIILKLSAVNSLVFVEAKTLLLQHEVSVLVVSPLVSIVQDQISEVRSWDISSGTLKQLTLDCPEKLIFASAEEVANTNSNSQEVLKNHESPLHEKVELIVVDESHTVETWTKSERKGRKAFRAAFGELSILRSLCKQGTPVLALTGTADPSTSLTISSKLTMKKPIIIKMSPNRTKLRFSVKKNSKEKVMEDLNWLIQNVEREGEKTEKTIIFCPMMTAIASVVNHLMMKLGDSAYSLKGSHNPNDCLIGIFHSRSWQKCKDRVLNAMKGEEKMRIVVASTALSMGVNFPDIRFIINWGPPRTLLEFHQQAGRARRDNVPSHVITIYHGHQLSHCEQAIKNFVQSDGVSCLHVAAYNKLDPDIQPLQPGHQCCKFYTYYCSCQGEVKCEKTFDYERGSSGNQGKSKNQFSRIASERDKDDLKAALNEMKLNMTSSTLVGDAVSTHGFSTQLIEDVVSNCSVLFTVGDVLHICPVFSLSHAIMILEIIQDIFNDIPNFDDSMNMIGNENIQAYEIDYFQKVLEEVAVDSFLDTPEDEEDELPEVWS</sequence>
<dbReference type="GO" id="GO:0003677">
    <property type="term" value="F:DNA binding"/>
    <property type="evidence" value="ECO:0007669"/>
    <property type="project" value="UniProtKB-KW"/>
</dbReference>
<dbReference type="PROSITE" id="PS51192">
    <property type="entry name" value="HELICASE_ATP_BIND_1"/>
    <property type="match status" value="1"/>
</dbReference>
<dbReference type="GO" id="GO:0043138">
    <property type="term" value="F:3'-5' DNA helicase activity"/>
    <property type="evidence" value="ECO:0007669"/>
    <property type="project" value="UniProtKB-EC"/>
</dbReference>
<evidence type="ECO:0000313" key="12">
    <source>
        <dbReference type="Proteomes" id="UP001249851"/>
    </source>
</evidence>
<dbReference type="InterPro" id="IPR027417">
    <property type="entry name" value="P-loop_NTPase"/>
</dbReference>
<dbReference type="PANTHER" id="PTHR13710:SF105">
    <property type="entry name" value="ATP-DEPENDENT DNA HELICASE Q1"/>
    <property type="match status" value="1"/>
</dbReference>
<dbReference type="GO" id="GO:0005737">
    <property type="term" value="C:cytoplasm"/>
    <property type="evidence" value="ECO:0007669"/>
    <property type="project" value="TreeGrafter"/>
</dbReference>
<evidence type="ECO:0000256" key="7">
    <source>
        <dbReference type="SAM" id="Coils"/>
    </source>
</evidence>
<dbReference type="SUPFAM" id="SSF52540">
    <property type="entry name" value="P-loop containing nucleoside triphosphate hydrolases"/>
    <property type="match status" value="1"/>
</dbReference>
<proteinExistence type="inferred from homology"/>
<keyword evidence="11" id="KW-0067">ATP-binding</keyword>
<dbReference type="GO" id="GO:0005694">
    <property type="term" value="C:chromosome"/>
    <property type="evidence" value="ECO:0007669"/>
    <property type="project" value="TreeGrafter"/>
</dbReference>
<dbReference type="EC" id="5.6.2.4" evidence="5"/>
<dbReference type="SMART" id="SM00490">
    <property type="entry name" value="HELICc"/>
    <property type="match status" value="1"/>
</dbReference>
<dbReference type="GO" id="GO:0009378">
    <property type="term" value="F:four-way junction helicase activity"/>
    <property type="evidence" value="ECO:0007669"/>
    <property type="project" value="TreeGrafter"/>
</dbReference>
<keyword evidence="11" id="KW-0347">Helicase</keyword>
<feature type="coiled-coil region" evidence="7">
    <location>
        <begin position="201"/>
        <end position="228"/>
    </location>
</feature>
<protein>
    <recommendedName>
        <fullName evidence="5">DNA 3'-5' helicase</fullName>
        <ecNumber evidence="5">5.6.2.4</ecNumber>
    </recommendedName>
    <alternativeName>
        <fullName evidence="6">DNA 3'-5' helicase Q1</fullName>
    </alternativeName>
</protein>
<evidence type="ECO:0000256" key="5">
    <source>
        <dbReference type="ARBA" id="ARBA00034808"/>
    </source>
</evidence>
<keyword evidence="3" id="KW-0413">Isomerase</keyword>
<keyword evidence="2" id="KW-0238">DNA-binding</keyword>
<evidence type="ECO:0000259" key="9">
    <source>
        <dbReference type="PROSITE" id="PS51192"/>
    </source>
</evidence>
<reference evidence="11" key="1">
    <citation type="journal article" date="2023" name="G3 (Bethesda)">
        <title>Whole genome assembly and annotation of the endangered Caribbean coral Acropora cervicornis.</title>
        <authorList>
            <person name="Selwyn J.D."/>
            <person name="Vollmer S.V."/>
        </authorList>
    </citation>
    <scope>NUCLEOTIDE SEQUENCE</scope>
    <source>
        <strain evidence="11">K2</strain>
    </source>
</reference>